<sequence>MPQYVCLDFNTFVCTACSGIHREFAHRVKSISMSKFTESEVENMIKYGGNTAAQKFWRNKHDPSFRPTGGSDGERTRNFIRMTYIDRKWVYGSPKQSEDQSLRRTSTKSVKKNEKKNDGDGDLFNFNSNVPETTDFADFSNFEKGSKTATIEAQFLGDFATFDSPASTVKTDDDFAHFGDFAEFNSSAQKSTSKTTSSASASKFGLFTIAPPPNSTYTSSSVSTPSITNDLMGLSPPQKNNDNHFDSQARVSEPISQRHLVSAASSSIKACNDVVPTSQAASLLNTVAILSAPAEQLSSPFVALDSNKASSTSVFDAFAVSSPAPNEGSNVFDAFGNGADVFENFTGPNSSSRPNSANPPDSFFEKNDIPFANPVADPFAAFNGMQSNCGAYPGINNGASTVNFGAPGGNLCQQSAAIYGQIGYASGTTGNSSGQMPAQHHRPAYSAMIQGQNAFPAGYSQQQQPSNLIGSRTQQQPFYHGTPQQHGFSAQNKSLCTIGQQFSGQPPPRSAEPTPPVSVDSMDDPFASLSINNLGYGSSKSHPALARTGSECAMSNHAGSSALQWKPPASPMHSMSYSNAQHQSLGLSPPTVPLPNSLAQSYPDTFGDFTSAPATSQTQASTTNPFDLF</sequence>
<dbReference type="InterPro" id="IPR001164">
    <property type="entry name" value="ArfGAP_dom"/>
</dbReference>
<evidence type="ECO:0000256" key="1">
    <source>
        <dbReference type="PROSITE-ProRule" id="PRU00288"/>
    </source>
</evidence>
<dbReference type="OrthoDB" id="6036at2759"/>
<proteinExistence type="predicted"/>
<dbReference type="Gene3D" id="1.10.220.150">
    <property type="entry name" value="Arf GTPase activating protein"/>
    <property type="match status" value="1"/>
</dbReference>
<keyword evidence="5" id="KW-1185">Reference proteome</keyword>
<gene>
    <name evidence="4" type="ORF">CCR75_000223</name>
</gene>
<dbReference type="InterPro" id="IPR044820">
    <property type="entry name" value="AGD14-like"/>
</dbReference>
<feature type="region of interest" description="Disordered" evidence="2">
    <location>
        <begin position="96"/>
        <end position="123"/>
    </location>
</feature>
<accession>A0A976IAU2</accession>
<dbReference type="SUPFAM" id="SSF57863">
    <property type="entry name" value="ArfGap/RecO-like zinc finger"/>
    <property type="match status" value="1"/>
</dbReference>
<feature type="compositionally biased region" description="Pro residues" evidence="2">
    <location>
        <begin position="505"/>
        <end position="516"/>
    </location>
</feature>
<evidence type="ECO:0000313" key="4">
    <source>
        <dbReference type="EMBL" id="TDH64982.1"/>
    </source>
</evidence>
<dbReference type="PANTHER" id="PTHR46085">
    <property type="entry name" value="ARFGAP/RECO-RELATED"/>
    <property type="match status" value="1"/>
</dbReference>
<dbReference type="AlphaFoldDB" id="A0A976IAU2"/>
<evidence type="ECO:0000256" key="2">
    <source>
        <dbReference type="SAM" id="MobiDB-lite"/>
    </source>
</evidence>
<dbReference type="InterPro" id="IPR038508">
    <property type="entry name" value="ArfGAP_dom_sf"/>
</dbReference>
<evidence type="ECO:0000259" key="3">
    <source>
        <dbReference type="PROSITE" id="PS50115"/>
    </source>
</evidence>
<dbReference type="Proteomes" id="UP000294530">
    <property type="component" value="Unassembled WGS sequence"/>
</dbReference>
<comment type="caution">
    <text evidence="4">The sequence shown here is derived from an EMBL/GenBank/DDBJ whole genome shotgun (WGS) entry which is preliminary data.</text>
</comment>
<feature type="compositionally biased region" description="Low complexity" evidence="2">
    <location>
        <begin position="610"/>
        <end position="623"/>
    </location>
</feature>
<dbReference type="PRINTS" id="PR00405">
    <property type="entry name" value="REVINTRACTNG"/>
</dbReference>
<protein>
    <recommendedName>
        <fullName evidence="3">Arf-GAP domain-containing protein</fullName>
    </recommendedName>
</protein>
<feature type="compositionally biased region" description="Polar residues" evidence="2">
    <location>
        <begin position="457"/>
        <end position="504"/>
    </location>
</feature>
<dbReference type="Pfam" id="PF01412">
    <property type="entry name" value="ArfGap"/>
    <property type="match status" value="1"/>
</dbReference>
<name>A0A976IAU2_BRELC</name>
<feature type="region of interest" description="Disordered" evidence="2">
    <location>
        <begin position="561"/>
        <end position="629"/>
    </location>
</feature>
<dbReference type="GO" id="GO:0008270">
    <property type="term" value="F:zinc ion binding"/>
    <property type="evidence" value="ECO:0007669"/>
    <property type="project" value="UniProtKB-KW"/>
</dbReference>
<dbReference type="PANTHER" id="PTHR46085:SF3">
    <property type="entry name" value="ARF GTPASE ACTIVATING PROTEIN"/>
    <property type="match status" value="1"/>
</dbReference>
<feature type="domain" description="Arf-GAP" evidence="3">
    <location>
        <begin position="1"/>
        <end position="100"/>
    </location>
</feature>
<dbReference type="EMBL" id="SHOA02000219">
    <property type="protein sequence ID" value="TDH64982.1"/>
    <property type="molecule type" value="Genomic_DNA"/>
</dbReference>
<dbReference type="SMART" id="SM00105">
    <property type="entry name" value="ArfGap"/>
    <property type="match status" value="1"/>
</dbReference>
<keyword evidence="1" id="KW-0479">Metal-binding</keyword>
<organism evidence="4 5">
    <name type="scientific">Bremia lactucae</name>
    <name type="common">Lettuce downy mildew</name>
    <dbReference type="NCBI Taxonomy" id="4779"/>
    <lineage>
        <taxon>Eukaryota</taxon>
        <taxon>Sar</taxon>
        <taxon>Stramenopiles</taxon>
        <taxon>Oomycota</taxon>
        <taxon>Peronosporomycetes</taxon>
        <taxon>Peronosporales</taxon>
        <taxon>Peronosporaceae</taxon>
        <taxon>Bremia</taxon>
    </lineage>
</organism>
<dbReference type="GO" id="GO:0005096">
    <property type="term" value="F:GTPase activator activity"/>
    <property type="evidence" value="ECO:0007669"/>
    <property type="project" value="InterPro"/>
</dbReference>
<dbReference type="KEGG" id="blac:94344002"/>
<reference evidence="4 5" key="1">
    <citation type="journal article" date="2021" name="Genome Biol.">
        <title>AFLAP: assembly-free linkage analysis pipeline using k-mers from genome sequencing data.</title>
        <authorList>
            <person name="Fletcher K."/>
            <person name="Zhang L."/>
            <person name="Gil J."/>
            <person name="Han R."/>
            <person name="Cavanaugh K."/>
            <person name="Michelmore R."/>
        </authorList>
    </citation>
    <scope>NUCLEOTIDE SEQUENCE [LARGE SCALE GENOMIC DNA]</scope>
    <source>
        <strain evidence="4 5">SF5</strain>
    </source>
</reference>
<dbReference type="PROSITE" id="PS50115">
    <property type="entry name" value="ARFGAP"/>
    <property type="match status" value="1"/>
</dbReference>
<dbReference type="InterPro" id="IPR037278">
    <property type="entry name" value="ARFGAP/RecO"/>
</dbReference>
<dbReference type="GeneID" id="94344002"/>
<evidence type="ECO:0000313" key="5">
    <source>
        <dbReference type="Proteomes" id="UP000294530"/>
    </source>
</evidence>
<keyword evidence="1" id="KW-0863">Zinc-finger</keyword>
<feature type="region of interest" description="Disordered" evidence="2">
    <location>
        <begin position="457"/>
        <end position="524"/>
    </location>
</feature>
<keyword evidence="1" id="KW-0862">Zinc</keyword>
<dbReference type="RefSeq" id="XP_067814481.1">
    <property type="nucleotide sequence ID" value="XM_067958331.1"/>
</dbReference>
<feature type="compositionally biased region" description="Polar residues" evidence="2">
    <location>
        <begin position="573"/>
        <end position="586"/>
    </location>
</feature>